<dbReference type="PANTHER" id="PTHR34296:SF2">
    <property type="entry name" value="ABC TRANSPORTER GUANOSINE-BINDING PROTEIN NUPN"/>
    <property type="match status" value="1"/>
</dbReference>
<keyword evidence="3" id="KW-1003">Cell membrane</keyword>
<reference evidence="9 10" key="1">
    <citation type="submission" date="2020-07" db="EMBL/GenBank/DDBJ databases">
        <title>Sequencing the genomes of 1000 actinobacteria strains.</title>
        <authorList>
            <person name="Klenk H.-P."/>
        </authorList>
    </citation>
    <scope>NUCLEOTIDE SEQUENCE [LARGE SCALE GENOMIC DNA]</scope>
    <source>
        <strain evidence="9 10">DSM 26474</strain>
    </source>
</reference>
<accession>A0A852S9S6</accession>
<dbReference type="InterPro" id="IPR050957">
    <property type="entry name" value="BMP_lipoprotein"/>
</dbReference>
<evidence type="ECO:0000256" key="2">
    <source>
        <dbReference type="ARBA" id="ARBA00008610"/>
    </source>
</evidence>
<name>A0A852S9S6_9MICO</name>
<dbReference type="SUPFAM" id="SSF53822">
    <property type="entry name" value="Periplasmic binding protein-like I"/>
    <property type="match status" value="1"/>
</dbReference>
<evidence type="ECO:0000256" key="1">
    <source>
        <dbReference type="ARBA" id="ARBA00004193"/>
    </source>
</evidence>
<evidence type="ECO:0000259" key="8">
    <source>
        <dbReference type="Pfam" id="PF02608"/>
    </source>
</evidence>
<evidence type="ECO:0000256" key="4">
    <source>
        <dbReference type="ARBA" id="ARBA00022729"/>
    </source>
</evidence>
<keyword evidence="4 7" id="KW-0732">Signal</keyword>
<evidence type="ECO:0000256" key="6">
    <source>
        <dbReference type="ARBA" id="ARBA00023288"/>
    </source>
</evidence>
<dbReference type="InterPro" id="IPR028082">
    <property type="entry name" value="Peripla_BP_I"/>
</dbReference>
<dbReference type="PROSITE" id="PS51318">
    <property type="entry name" value="TAT"/>
    <property type="match status" value="1"/>
</dbReference>
<comment type="caution">
    <text evidence="9">The sequence shown here is derived from an EMBL/GenBank/DDBJ whole genome shotgun (WGS) entry which is preliminary data.</text>
</comment>
<evidence type="ECO:0000256" key="5">
    <source>
        <dbReference type="ARBA" id="ARBA00023136"/>
    </source>
</evidence>
<keyword evidence="6" id="KW-0449">Lipoprotein</keyword>
<organism evidence="9 10">
    <name type="scientific">Herbiconiux flava</name>
    <dbReference type="NCBI Taxonomy" id="881268"/>
    <lineage>
        <taxon>Bacteria</taxon>
        <taxon>Bacillati</taxon>
        <taxon>Actinomycetota</taxon>
        <taxon>Actinomycetes</taxon>
        <taxon>Micrococcales</taxon>
        <taxon>Microbacteriaceae</taxon>
        <taxon>Herbiconiux</taxon>
    </lineage>
</organism>
<comment type="subcellular location">
    <subcellularLocation>
        <location evidence="1">Cell membrane</location>
        <topology evidence="1">Lipid-anchor</topology>
    </subcellularLocation>
</comment>
<dbReference type="GO" id="GO:0005886">
    <property type="term" value="C:plasma membrane"/>
    <property type="evidence" value="ECO:0007669"/>
    <property type="project" value="UniProtKB-SubCell"/>
</dbReference>
<feature type="domain" description="ABC transporter substrate-binding protein PnrA-like" evidence="8">
    <location>
        <begin position="51"/>
        <end position="330"/>
    </location>
</feature>
<gene>
    <name evidence="9" type="ORF">BJ984_001126</name>
</gene>
<dbReference type="RefSeq" id="WP_179547204.1">
    <property type="nucleotide sequence ID" value="NZ_BSEW01000001.1"/>
</dbReference>
<dbReference type="EMBL" id="JACCBM010000001">
    <property type="protein sequence ID" value="NYD69968.1"/>
    <property type="molecule type" value="Genomic_DNA"/>
</dbReference>
<keyword evidence="5" id="KW-0472">Membrane</keyword>
<evidence type="ECO:0000256" key="7">
    <source>
        <dbReference type="SAM" id="SignalP"/>
    </source>
</evidence>
<sequence>MTLTTRTRFLGLGSVTAAAALVLAGCASAPETEAGASGTAAGDFLPCAVSDLTGFKDGQFNELTYDGVAQAADELGVDTRTAESTSEDQYAGNISAMVNEDCSLIVTVGFALAAATRDSAAENPDIDYALIDSAVSDDDGTPVEVDNVKPVLFDTAQAAYLAGYLSAAASKTGVVGTYGGMPFPSVTVFMDGFVDGVAKFNEAHGAAVKVVGWDKAAQDGLFVGNFDDQVQAKTLSEGLLDQNVDVIMPVAGSLFLASIEAMKDRGVDGAILGVNNDAYEAEPEGAPYYLTSVLKNLTTAASEVTTAAGAGDFDSTPYVGTLENDGVGIAPLHDWESRIDPSVIAELDQLKADIIAGTVVVESPSSPSQG</sequence>
<evidence type="ECO:0000313" key="10">
    <source>
        <dbReference type="Proteomes" id="UP000549913"/>
    </source>
</evidence>
<dbReference type="InterPro" id="IPR006311">
    <property type="entry name" value="TAT_signal"/>
</dbReference>
<dbReference type="Gene3D" id="3.40.50.2300">
    <property type="match status" value="2"/>
</dbReference>
<evidence type="ECO:0000256" key="3">
    <source>
        <dbReference type="ARBA" id="ARBA00022475"/>
    </source>
</evidence>
<feature type="signal peptide" evidence="7">
    <location>
        <begin position="1"/>
        <end position="29"/>
    </location>
</feature>
<evidence type="ECO:0000313" key="9">
    <source>
        <dbReference type="EMBL" id="NYD69968.1"/>
    </source>
</evidence>
<dbReference type="AlphaFoldDB" id="A0A852S9S6"/>
<comment type="similarity">
    <text evidence="2">Belongs to the BMP lipoprotein family.</text>
</comment>
<feature type="chain" id="PRO_5032478788" evidence="7">
    <location>
        <begin position="30"/>
        <end position="370"/>
    </location>
</feature>
<dbReference type="Pfam" id="PF02608">
    <property type="entry name" value="Bmp"/>
    <property type="match status" value="1"/>
</dbReference>
<keyword evidence="10" id="KW-1185">Reference proteome</keyword>
<dbReference type="Proteomes" id="UP000549913">
    <property type="component" value="Unassembled WGS sequence"/>
</dbReference>
<protein>
    <submittedName>
        <fullName evidence="9">Basic membrane protein A</fullName>
    </submittedName>
</protein>
<dbReference type="PANTHER" id="PTHR34296">
    <property type="entry name" value="TRANSCRIPTIONAL ACTIVATOR PROTEIN MED"/>
    <property type="match status" value="1"/>
</dbReference>
<dbReference type="PROSITE" id="PS51257">
    <property type="entry name" value="PROKAR_LIPOPROTEIN"/>
    <property type="match status" value="1"/>
</dbReference>
<dbReference type="InterPro" id="IPR003760">
    <property type="entry name" value="PnrA-like"/>
</dbReference>
<proteinExistence type="inferred from homology"/>
<dbReference type="CDD" id="cd06354">
    <property type="entry name" value="PBP1_PrnA-like"/>
    <property type="match status" value="1"/>
</dbReference>